<name>A0A8I2Z0A3_9AGAM</name>
<evidence type="ECO:0000256" key="12">
    <source>
        <dbReference type="ARBA" id="ARBA00022989"/>
    </source>
</evidence>
<keyword evidence="11" id="KW-0653">Protein transport</keyword>
<dbReference type="GO" id="GO:0016020">
    <property type="term" value="C:membrane"/>
    <property type="evidence" value="ECO:0007669"/>
    <property type="project" value="UniProtKB-SubCell"/>
</dbReference>
<dbReference type="EMBL" id="JAGFBS010000001">
    <property type="protein sequence ID" value="KAG6382120.1"/>
    <property type="molecule type" value="Genomic_DNA"/>
</dbReference>
<feature type="region of interest" description="Disordered" evidence="16">
    <location>
        <begin position="321"/>
        <end position="373"/>
    </location>
</feature>
<evidence type="ECO:0000256" key="14">
    <source>
        <dbReference type="ARBA" id="ARBA00024013"/>
    </source>
</evidence>
<dbReference type="SUPFAM" id="SSF52540">
    <property type="entry name" value="P-loop containing nucleoside triphosphate hydrolases"/>
    <property type="match status" value="2"/>
</dbReference>
<evidence type="ECO:0000256" key="9">
    <source>
        <dbReference type="ARBA" id="ARBA00022805"/>
    </source>
</evidence>
<evidence type="ECO:0000256" key="6">
    <source>
        <dbReference type="ARBA" id="ARBA00022692"/>
    </source>
</evidence>
<feature type="domain" description="G" evidence="17">
    <location>
        <begin position="392"/>
        <end position="456"/>
    </location>
</feature>
<keyword evidence="9" id="KW-1002">Plastid outer membrane</keyword>
<accession>A0A8I2Z0A3</accession>
<dbReference type="Pfam" id="PF01926">
    <property type="entry name" value="MMR_HSR1"/>
    <property type="match status" value="1"/>
</dbReference>
<evidence type="ECO:0000256" key="13">
    <source>
        <dbReference type="ARBA" id="ARBA00023136"/>
    </source>
</evidence>
<proteinExistence type="predicted"/>
<feature type="coiled-coil region" evidence="15">
    <location>
        <begin position="602"/>
        <end position="645"/>
    </location>
</feature>
<keyword evidence="8" id="KW-0378">Hydrolase</keyword>
<gene>
    <name evidence="18" type="ORF">JVT61DRAFT_763</name>
</gene>
<dbReference type="PANTHER" id="PTHR10903:SF135">
    <property type="entry name" value="TRANSLOCASE OF CHLOROPLAST 120, CHLOROPLASTIC-RELATED"/>
    <property type="match status" value="1"/>
</dbReference>
<evidence type="ECO:0000256" key="1">
    <source>
        <dbReference type="ARBA" id="ARBA00001946"/>
    </source>
</evidence>
<evidence type="ECO:0000256" key="11">
    <source>
        <dbReference type="ARBA" id="ARBA00022927"/>
    </source>
</evidence>
<comment type="cofactor">
    <cofactor evidence="1">
        <name>Mg(2+)</name>
        <dbReference type="ChEBI" id="CHEBI:18420"/>
    </cofactor>
</comment>
<evidence type="ECO:0000313" key="18">
    <source>
        <dbReference type="EMBL" id="KAG6382120.1"/>
    </source>
</evidence>
<evidence type="ECO:0000256" key="3">
    <source>
        <dbReference type="ARBA" id="ARBA00022448"/>
    </source>
</evidence>
<organism evidence="18 19">
    <name type="scientific">Boletus reticuloceps</name>
    <dbReference type="NCBI Taxonomy" id="495285"/>
    <lineage>
        <taxon>Eukaryota</taxon>
        <taxon>Fungi</taxon>
        <taxon>Dikarya</taxon>
        <taxon>Basidiomycota</taxon>
        <taxon>Agaricomycotina</taxon>
        <taxon>Agaricomycetes</taxon>
        <taxon>Agaricomycetidae</taxon>
        <taxon>Boletales</taxon>
        <taxon>Boletineae</taxon>
        <taxon>Boletaceae</taxon>
        <taxon>Boletoideae</taxon>
        <taxon>Boletus</taxon>
    </lineage>
</organism>
<dbReference type="GO" id="GO:0005525">
    <property type="term" value="F:GTP binding"/>
    <property type="evidence" value="ECO:0007669"/>
    <property type="project" value="InterPro"/>
</dbReference>
<evidence type="ECO:0000256" key="4">
    <source>
        <dbReference type="ARBA" id="ARBA00022528"/>
    </source>
</evidence>
<feature type="compositionally biased region" description="Polar residues" evidence="16">
    <location>
        <begin position="1"/>
        <end position="16"/>
    </location>
</feature>
<keyword evidence="19" id="KW-1185">Reference proteome</keyword>
<sequence>MHFPSQTNTRQQSQTDTGHRETTRGLRQVPGEPVTVNTEDLEPDDIVIAFWQEHVRTHCQWTRRSGIGHDLTSCTTDVRAIRFLDQESGRHIVLVDTPGFDDTYKSDLDILNMISNWLNSSYQRGKLLSGILYLHRISDNRMAGTPLKNLRLLQKLCGNDALRKVYLTTTMWDEVTQSIGDKRLEELKTEYWKSMLAQGAQAVCSQTGKNSARRIIQTIVSQHATRKPMLLQREMNDLQKQLTETQAGQELYAQLKQFVERHESDLKRIDRERKVTSEPSVLEELLRDYYTLRVQIDDASCQMQELRPSWFRRLFPHKAQTSMARRQTVQEPPQRFRTGTEYPGTAQGLPQASEEPPQTDTEHTETTSGLQVSEESFAIVNTEKLEPDDVVIAVMGPTGSGKSTFVRLASGHDIQGIGHELKSYTQDVLAIRSRDRESGRHIVLVDTPGFNDTHKSDLDILNIISEWLNSSYKQDKLLSGILYLHRISDNRMAGTPLQNLRVFEKLCGKDALNKVYLTTTMWDEIEQSTGEKRLEELETEYWKSMIIQGAQVVRSQNNEDSAKKIIQQILDQEAARQPVLLQKEMTDLQKQLKETQAGQELYSQLEQLVAQQMELLKRIDRERKLTSEANMLEELQREYSALRVQIDSILPQIQELRLSWLEHLFRLFSRRRE</sequence>
<comment type="subcellular location">
    <subcellularLocation>
        <location evidence="2">Membrane</location>
        <topology evidence="2">Single-pass membrane protein</topology>
    </subcellularLocation>
    <subcellularLocation>
        <location evidence="14">Plastid</location>
        <location evidence="14">Chloroplast outer membrane</location>
    </subcellularLocation>
</comment>
<evidence type="ECO:0000256" key="8">
    <source>
        <dbReference type="ARBA" id="ARBA00022801"/>
    </source>
</evidence>
<evidence type="ECO:0000256" key="2">
    <source>
        <dbReference type="ARBA" id="ARBA00004167"/>
    </source>
</evidence>
<dbReference type="PANTHER" id="PTHR10903">
    <property type="entry name" value="GTPASE, IMAP FAMILY MEMBER-RELATED"/>
    <property type="match status" value="1"/>
</dbReference>
<keyword evidence="4" id="KW-0150">Chloroplast</keyword>
<keyword evidence="3" id="KW-0813">Transport</keyword>
<keyword evidence="15" id="KW-0175">Coiled coil</keyword>
<keyword evidence="5" id="KW-0934">Plastid</keyword>
<dbReference type="CDD" id="cd00882">
    <property type="entry name" value="Ras_like_GTPase"/>
    <property type="match status" value="1"/>
</dbReference>
<dbReference type="InterPro" id="IPR006073">
    <property type="entry name" value="GTP-bd"/>
</dbReference>
<evidence type="ECO:0000256" key="15">
    <source>
        <dbReference type="SAM" id="Coils"/>
    </source>
</evidence>
<evidence type="ECO:0000256" key="7">
    <source>
        <dbReference type="ARBA" id="ARBA00022723"/>
    </source>
</evidence>
<evidence type="ECO:0000256" key="10">
    <source>
        <dbReference type="ARBA" id="ARBA00022842"/>
    </source>
</evidence>
<dbReference type="GO" id="GO:0015031">
    <property type="term" value="P:protein transport"/>
    <property type="evidence" value="ECO:0007669"/>
    <property type="project" value="UniProtKB-KW"/>
</dbReference>
<keyword evidence="13" id="KW-0472">Membrane</keyword>
<dbReference type="OrthoDB" id="8954335at2759"/>
<feature type="region of interest" description="Disordered" evidence="16">
    <location>
        <begin position="1"/>
        <end position="38"/>
    </location>
</feature>
<keyword evidence="7" id="KW-0479">Metal-binding</keyword>
<dbReference type="InterPro" id="IPR027417">
    <property type="entry name" value="P-loop_NTPase"/>
</dbReference>
<dbReference type="GO" id="GO:0016787">
    <property type="term" value="F:hydrolase activity"/>
    <property type="evidence" value="ECO:0007669"/>
    <property type="project" value="UniProtKB-KW"/>
</dbReference>
<comment type="caution">
    <text evidence="18">The sequence shown here is derived from an EMBL/GenBank/DDBJ whole genome shotgun (WGS) entry which is preliminary data.</text>
</comment>
<keyword evidence="10" id="KW-0460">Magnesium</keyword>
<protein>
    <recommendedName>
        <fullName evidence="17">G domain-containing protein</fullName>
    </recommendedName>
</protein>
<reference evidence="18" key="1">
    <citation type="submission" date="2021-03" db="EMBL/GenBank/DDBJ databases">
        <title>Evolutionary innovations through gain and loss of genes in the ectomycorrhizal Boletales.</title>
        <authorList>
            <person name="Wu G."/>
            <person name="Miyauchi S."/>
            <person name="Morin E."/>
            <person name="Yang Z.-L."/>
            <person name="Xu J."/>
            <person name="Martin F.M."/>
        </authorList>
    </citation>
    <scope>NUCLEOTIDE SEQUENCE</scope>
    <source>
        <strain evidence="18">BR01</strain>
    </source>
</reference>
<evidence type="ECO:0000256" key="5">
    <source>
        <dbReference type="ARBA" id="ARBA00022640"/>
    </source>
</evidence>
<dbReference type="Gene3D" id="3.40.50.300">
    <property type="entry name" value="P-loop containing nucleotide triphosphate hydrolases"/>
    <property type="match status" value="2"/>
</dbReference>
<keyword evidence="12" id="KW-1133">Transmembrane helix</keyword>
<dbReference type="InterPro" id="IPR045058">
    <property type="entry name" value="GIMA/IAN/Toc"/>
</dbReference>
<evidence type="ECO:0000259" key="17">
    <source>
        <dbReference type="Pfam" id="PF01926"/>
    </source>
</evidence>
<dbReference type="AlphaFoldDB" id="A0A8I2Z0A3"/>
<dbReference type="Proteomes" id="UP000683000">
    <property type="component" value="Unassembled WGS sequence"/>
</dbReference>
<evidence type="ECO:0000256" key="16">
    <source>
        <dbReference type="SAM" id="MobiDB-lite"/>
    </source>
</evidence>
<keyword evidence="6" id="KW-0812">Transmembrane</keyword>
<evidence type="ECO:0000313" key="19">
    <source>
        <dbReference type="Proteomes" id="UP000683000"/>
    </source>
</evidence>
<dbReference type="GO" id="GO:0046872">
    <property type="term" value="F:metal ion binding"/>
    <property type="evidence" value="ECO:0007669"/>
    <property type="project" value="UniProtKB-KW"/>
</dbReference>
<feature type="compositionally biased region" description="Polar residues" evidence="16">
    <location>
        <begin position="321"/>
        <end position="331"/>
    </location>
</feature>